<sequence>MNGAAYEFVTATILAVITTAALFVIGTIIPKPHTEQH</sequence>
<organism evidence="2 3">
    <name type="scientific">Jeotgalibacillus campisalis</name>
    <dbReference type="NCBI Taxonomy" id="220754"/>
    <lineage>
        <taxon>Bacteria</taxon>
        <taxon>Bacillati</taxon>
        <taxon>Bacillota</taxon>
        <taxon>Bacilli</taxon>
        <taxon>Bacillales</taxon>
        <taxon>Caryophanaceae</taxon>
        <taxon>Jeotgalibacillus</taxon>
    </lineage>
</organism>
<accession>A0A0C2VTS8</accession>
<keyword evidence="1" id="KW-0812">Transmembrane</keyword>
<name>A0A0C2VTS8_9BACL</name>
<proteinExistence type="predicted"/>
<dbReference type="PATRIC" id="fig|220754.4.peg.1583"/>
<comment type="caution">
    <text evidence="2">The sequence shown here is derived from an EMBL/GenBank/DDBJ whole genome shotgun (WGS) entry which is preliminary data.</text>
</comment>
<dbReference type="InterPro" id="IPR021324">
    <property type="entry name" value="DUF2929"/>
</dbReference>
<evidence type="ECO:0000313" key="3">
    <source>
        <dbReference type="Proteomes" id="UP000031972"/>
    </source>
</evidence>
<keyword evidence="3" id="KW-1185">Reference proteome</keyword>
<dbReference type="EMBL" id="JXRR01000014">
    <property type="protein sequence ID" value="KIL47393.1"/>
    <property type="molecule type" value="Genomic_DNA"/>
</dbReference>
<dbReference type="AlphaFoldDB" id="A0A0C2VTS8"/>
<evidence type="ECO:0000256" key="1">
    <source>
        <dbReference type="SAM" id="Phobius"/>
    </source>
</evidence>
<keyword evidence="1" id="KW-1133">Transmembrane helix</keyword>
<protein>
    <submittedName>
        <fullName evidence="2">Uncharacterized protein</fullName>
    </submittedName>
</protein>
<gene>
    <name evidence="2" type="ORF">KR50_15600</name>
</gene>
<reference evidence="2 3" key="1">
    <citation type="submission" date="2015-01" db="EMBL/GenBank/DDBJ databases">
        <title>Jeotgalibacillus campisalis genome sequencing.</title>
        <authorList>
            <person name="Goh K.M."/>
            <person name="Chan K.-G."/>
            <person name="Yaakop A.S."/>
            <person name="Ee R."/>
            <person name="Gan H.M."/>
            <person name="Chan C.S."/>
        </authorList>
    </citation>
    <scope>NUCLEOTIDE SEQUENCE [LARGE SCALE GENOMIC DNA]</scope>
    <source>
        <strain evidence="2 3">SF-57</strain>
    </source>
</reference>
<dbReference type="Pfam" id="PF11151">
    <property type="entry name" value="DUF2929"/>
    <property type="match status" value="1"/>
</dbReference>
<evidence type="ECO:0000313" key="2">
    <source>
        <dbReference type="EMBL" id="KIL47393.1"/>
    </source>
</evidence>
<dbReference type="Proteomes" id="UP000031972">
    <property type="component" value="Unassembled WGS sequence"/>
</dbReference>
<feature type="transmembrane region" description="Helical" evidence="1">
    <location>
        <begin position="6"/>
        <end position="29"/>
    </location>
</feature>
<keyword evidence="1" id="KW-0472">Membrane</keyword>